<organism evidence="1 2">
    <name type="scientific">Streptomyces aquilus</name>
    <dbReference type="NCBI Taxonomy" id="2548456"/>
    <lineage>
        <taxon>Bacteria</taxon>
        <taxon>Bacillati</taxon>
        <taxon>Actinomycetota</taxon>
        <taxon>Actinomycetes</taxon>
        <taxon>Kitasatosporales</taxon>
        <taxon>Streptomycetaceae</taxon>
        <taxon>Streptomyces</taxon>
    </lineage>
</organism>
<dbReference type="GO" id="GO:0005737">
    <property type="term" value="C:cytoplasm"/>
    <property type="evidence" value="ECO:0007669"/>
    <property type="project" value="TreeGrafter"/>
</dbReference>
<name>A0A3Q9C2W3_9ACTN</name>
<dbReference type="InterPro" id="IPR003462">
    <property type="entry name" value="ODC_Mu_crystall"/>
</dbReference>
<evidence type="ECO:0000313" key="1">
    <source>
        <dbReference type="EMBL" id="AZP22241.1"/>
    </source>
</evidence>
<dbReference type="InterPro" id="IPR036291">
    <property type="entry name" value="NAD(P)-bd_dom_sf"/>
</dbReference>
<dbReference type="Gene3D" id="3.40.50.720">
    <property type="entry name" value="NAD(P)-binding Rossmann-like Domain"/>
    <property type="match status" value="1"/>
</dbReference>
<reference evidence="1 2" key="1">
    <citation type="submission" date="2018-12" db="EMBL/GenBank/DDBJ databases">
        <authorList>
            <person name="Li K."/>
        </authorList>
    </citation>
    <scope>NUCLEOTIDE SEQUENCE [LARGE SCALE GENOMIC DNA]</scope>
    <source>
        <strain evidence="2">CR22</strain>
    </source>
</reference>
<dbReference type="AlphaFoldDB" id="A0A3Q9C2W3"/>
<accession>A0A3Q9C2W3</accession>
<proteinExistence type="predicted"/>
<dbReference type="InterPro" id="IPR023401">
    <property type="entry name" value="ODC_N"/>
</dbReference>
<dbReference type="Proteomes" id="UP000280197">
    <property type="component" value="Chromosome"/>
</dbReference>
<keyword evidence="2" id="KW-1185">Reference proteome</keyword>
<dbReference type="RefSeq" id="WP_126276047.1">
    <property type="nucleotide sequence ID" value="NZ_CP034463.1"/>
</dbReference>
<protein>
    <submittedName>
        <fullName evidence="1">Ornithine cyclodeaminase family protein</fullName>
    </submittedName>
</protein>
<dbReference type="EMBL" id="CP034463">
    <property type="protein sequence ID" value="AZP22241.1"/>
    <property type="molecule type" value="Genomic_DNA"/>
</dbReference>
<dbReference type="PIRSF" id="PIRSF001439">
    <property type="entry name" value="CryM"/>
    <property type="match status" value="1"/>
</dbReference>
<dbReference type="PANTHER" id="PTHR13812:SF19">
    <property type="entry name" value="KETIMINE REDUCTASE MU-CRYSTALLIN"/>
    <property type="match status" value="1"/>
</dbReference>
<dbReference type="KEGG" id="saqu:EJC51_42855"/>
<dbReference type="Gene3D" id="3.30.1780.10">
    <property type="entry name" value="ornithine cyclodeaminase, domain 1"/>
    <property type="match status" value="1"/>
</dbReference>
<gene>
    <name evidence="1" type="ORF">EJC51_42855</name>
</gene>
<evidence type="ECO:0000313" key="2">
    <source>
        <dbReference type="Proteomes" id="UP000280197"/>
    </source>
</evidence>
<dbReference type="Pfam" id="PF02423">
    <property type="entry name" value="OCD_Mu_crystall"/>
    <property type="match status" value="1"/>
</dbReference>
<dbReference type="PANTHER" id="PTHR13812">
    <property type="entry name" value="KETIMINE REDUCTASE MU-CRYSTALLIN"/>
    <property type="match status" value="1"/>
</dbReference>
<sequence>MTELIVLDEAATLAALDPHRLMAAVADALVAVAQDRASAPPRSAAFTPHGLLGAMPGYVPGQGLAAKLVTVFADPGHPGRSTHRGIVALFAPEDGRPLAVLDAEPITAWRTAASATHSALALARPGPVVVVGTGVQARAQVGLLAVLRPDEPVTVVGRDPEAARATAALHPAGRAADGIEKAVRQAATVYCCTGATAPVLRRAWLAPGTHVSSVGGSQGHELDAATVQDATLYAEWPGAAATSPPSGAHELQGLPPDRTVTLLGAVLDGSAPGRRTPDELTVYKSTGHAVLDVAAAYVVHSAVTGRAVG</sequence>
<dbReference type="SUPFAM" id="SSF51735">
    <property type="entry name" value="NAD(P)-binding Rossmann-fold domains"/>
    <property type="match status" value="1"/>
</dbReference>